<dbReference type="PROSITE" id="PS51257">
    <property type="entry name" value="PROKAR_LIPOPROTEIN"/>
    <property type="match status" value="1"/>
</dbReference>
<evidence type="ECO:0000313" key="3">
    <source>
        <dbReference type="EMBL" id="SFU66861.1"/>
    </source>
</evidence>
<feature type="signal peptide" evidence="1">
    <location>
        <begin position="1"/>
        <end position="19"/>
    </location>
</feature>
<dbReference type="EMBL" id="FPBK01000012">
    <property type="protein sequence ID" value="SFU66861.1"/>
    <property type="molecule type" value="Genomic_DNA"/>
</dbReference>
<feature type="chain" id="PRO_5011648228" description="DUF4266 domain-containing protein" evidence="1">
    <location>
        <begin position="20"/>
        <end position="73"/>
    </location>
</feature>
<evidence type="ECO:0000256" key="1">
    <source>
        <dbReference type="SAM" id="SignalP"/>
    </source>
</evidence>
<evidence type="ECO:0000313" key="4">
    <source>
        <dbReference type="Proteomes" id="UP000199138"/>
    </source>
</evidence>
<gene>
    <name evidence="3" type="ORF">SAMN05216480_11271</name>
</gene>
<reference evidence="3 4" key="1">
    <citation type="submission" date="2016-10" db="EMBL/GenBank/DDBJ databases">
        <authorList>
            <person name="de Groot N.N."/>
        </authorList>
    </citation>
    <scope>NUCLEOTIDE SEQUENCE [LARGE SCALE GENOMIC DNA]</scope>
    <source>
        <strain evidence="3 4">CGMCC 1.12333</strain>
    </source>
</reference>
<organism evidence="3 4">
    <name type="scientific">Pustulibacterium marinum</name>
    <dbReference type="NCBI Taxonomy" id="1224947"/>
    <lineage>
        <taxon>Bacteria</taxon>
        <taxon>Pseudomonadati</taxon>
        <taxon>Bacteroidota</taxon>
        <taxon>Flavobacteriia</taxon>
        <taxon>Flavobacteriales</taxon>
        <taxon>Flavobacteriaceae</taxon>
        <taxon>Pustulibacterium</taxon>
    </lineage>
</organism>
<dbReference type="Pfam" id="PF14086">
    <property type="entry name" value="DUF4266"/>
    <property type="match status" value="1"/>
</dbReference>
<name>A0A1I7I1T1_9FLAO</name>
<proteinExistence type="predicted"/>
<sequence>MKNNIKVIIAMIAIGCSMASCNTVKEYEKVNLNDPDMALGDKAVNRNVDSFHSYREAASGANGGKTGGGCGCN</sequence>
<dbReference type="Proteomes" id="UP000199138">
    <property type="component" value="Unassembled WGS sequence"/>
</dbReference>
<dbReference type="STRING" id="1224947.SAMN05216480_11271"/>
<keyword evidence="1" id="KW-0732">Signal</keyword>
<dbReference type="AlphaFoldDB" id="A0A1I7I1T1"/>
<feature type="domain" description="DUF4266" evidence="2">
    <location>
        <begin position="24"/>
        <end position="73"/>
    </location>
</feature>
<dbReference type="RefSeq" id="WP_177229136.1">
    <property type="nucleotide sequence ID" value="NZ_FPBK01000012.1"/>
</dbReference>
<keyword evidence="4" id="KW-1185">Reference proteome</keyword>
<evidence type="ECO:0000259" key="2">
    <source>
        <dbReference type="Pfam" id="PF14086"/>
    </source>
</evidence>
<dbReference type="InterPro" id="IPR025362">
    <property type="entry name" value="DUF4266"/>
</dbReference>
<protein>
    <recommendedName>
        <fullName evidence="2">DUF4266 domain-containing protein</fullName>
    </recommendedName>
</protein>
<accession>A0A1I7I1T1</accession>